<evidence type="ECO:0000313" key="1">
    <source>
        <dbReference type="EMBL" id="MBB3995090.1"/>
    </source>
</evidence>
<accession>A0A7W6H101</accession>
<evidence type="ECO:0008006" key="3">
    <source>
        <dbReference type="Google" id="ProtNLM"/>
    </source>
</evidence>
<protein>
    <recommendedName>
        <fullName evidence="3">Copper(I)-binding protein</fullName>
    </recommendedName>
</protein>
<sequence>MKNPKPMMGVVVLIALAAVVMAVVTVKISPLDQNNAAFSVEQPYLRNDQADATLARAFFVLGNQTGKEDRLIGAESDVAEMVELHSETKVADGGVEMGEIEGGVALADGESHVFGPSGDHLMFFGLTGPLVQGQLVPVTLKFEVAGDVEIVVPVDQTR</sequence>
<dbReference type="InterPro" id="IPR058248">
    <property type="entry name" value="Lxx211020-like"/>
</dbReference>
<comment type="caution">
    <text evidence="1">The sequence shown here is derived from an EMBL/GenBank/DDBJ whole genome shotgun (WGS) entry which is preliminary data.</text>
</comment>
<dbReference type="InterPro" id="IPR007410">
    <property type="entry name" value="LpqE-like"/>
</dbReference>
<dbReference type="AlphaFoldDB" id="A0A7W6H101"/>
<evidence type="ECO:0000313" key="2">
    <source>
        <dbReference type="Proteomes" id="UP000530268"/>
    </source>
</evidence>
<dbReference type="Gene3D" id="2.60.40.1890">
    <property type="entry name" value="PCu(A)C copper chaperone"/>
    <property type="match status" value="1"/>
</dbReference>
<organism evidence="1 2">
    <name type="scientific">Sulfitobacter undariae</name>
    <dbReference type="NCBI Taxonomy" id="1563671"/>
    <lineage>
        <taxon>Bacteria</taxon>
        <taxon>Pseudomonadati</taxon>
        <taxon>Pseudomonadota</taxon>
        <taxon>Alphaproteobacteria</taxon>
        <taxon>Rhodobacterales</taxon>
        <taxon>Roseobacteraceae</taxon>
        <taxon>Sulfitobacter</taxon>
    </lineage>
</organism>
<reference evidence="1 2" key="1">
    <citation type="submission" date="2020-08" db="EMBL/GenBank/DDBJ databases">
        <title>Genomic Encyclopedia of Type Strains, Phase IV (KMG-IV): sequencing the most valuable type-strain genomes for metagenomic binning, comparative biology and taxonomic classification.</title>
        <authorList>
            <person name="Goeker M."/>
        </authorList>
    </citation>
    <scope>NUCLEOTIDE SEQUENCE [LARGE SCALE GENOMIC DNA]</scope>
    <source>
        <strain evidence="1 2">DSM 102234</strain>
    </source>
</reference>
<proteinExistence type="predicted"/>
<dbReference type="Proteomes" id="UP000530268">
    <property type="component" value="Unassembled WGS sequence"/>
</dbReference>
<dbReference type="PANTHER" id="PTHR36302:SF1">
    <property type="entry name" value="COPPER CHAPERONE PCU(A)C"/>
    <property type="match status" value="1"/>
</dbReference>
<dbReference type="SUPFAM" id="SSF110087">
    <property type="entry name" value="DR1885-like metal-binding protein"/>
    <property type="match status" value="1"/>
</dbReference>
<name>A0A7W6H101_9RHOB</name>
<gene>
    <name evidence="1" type="ORF">GGR95_002740</name>
</gene>
<dbReference type="PANTHER" id="PTHR36302">
    <property type="entry name" value="BLR7088 PROTEIN"/>
    <property type="match status" value="1"/>
</dbReference>
<dbReference type="Pfam" id="PF04314">
    <property type="entry name" value="PCuAC"/>
    <property type="match status" value="1"/>
</dbReference>
<dbReference type="EMBL" id="JACIEI010000010">
    <property type="protein sequence ID" value="MBB3995090.1"/>
    <property type="molecule type" value="Genomic_DNA"/>
</dbReference>
<keyword evidence="2" id="KW-1185">Reference proteome</keyword>
<dbReference type="RefSeq" id="WP_184566685.1">
    <property type="nucleotide sequence ID" value="NZ_JACIEI010000010.1"/>
</dbReference>
<dbReference type="InterPro" id="IPR036182">
    <property type="entry name" value="PCuAC_sf"/>
</dbReference>